<reference evidence="5" key="1">
    <citation type="journal article" date="2005" name="Nature">
        <title>The map-based sequence of the rice genome.</title>
        <authorList>
            <consortium name="International rice genome sequencing project (IRGSP)"/>
            <person name="Matsumoto T."/>
            <person name="Wu J."/>
            <person name="Kanamori H."/>
            <person name="Katayose Y."/>
            <person name="Fujisawa M."/>
            <person name="Namiki N."/>
            <person name="Mizuno H."/>
            <person name="Yamamoto K."/>
            <person name="Antonio B.A."/>
            <person name="Baba T."/>
            <person name="Sakata K."/>
            <person name="Nagamura Y."/>
            <person name="Aoki H."/>
            <person name="Arikawa K."/>
            <person name="Arita K."/>
            <person name="Bito T."/>
            <person name="Chiden Y."/>
            <person name="Fujitsuka N."/>
            <person name="Fukunaka R."/>
            <person name="Hamada M."/>
            <person name="Harada C."/>
            <person name="Hayashi A."/>
            <person name="Hijishita S."/>
            <person name="Honda M."/>
            <person name="Hosokawa S."/>
            <person name="Ichikawa Y."/>
            <person name="Idonuma A."/>
            <person name="Iijima M."/>
            <person name="Ikeda M."/>
            <person name="Ikeno M."/>
            <person name="Ito K."/>
            <person name="Ito S."/>
            <person name="Ito T."/>
            <person name="Ito Y."/>
            <person name="Ito Y."/>
            <person name="Iwabuchi A."/>
            <person name="Kamiya K."/>
            <person name="Karasawa W."/>
            <person name="Kurita K."/>
            <person name="Katagiri S."/>
            <person name="Kikuta A."/>
            <person name="Kobayashi H."/>
            <person name="Kobayashi N."/>
            <person name="Machita K."/>
            <person name="Maehara T."/>
            <person name="Masukawa M."/>
            <person name="Mizubayashi T."/>
            <person name="Mukai Y."/>
            <person name="Nagasaki H."/>
            <person name="Nagata Y."/>
            <person name="Naito S."/>
            <person name="Nakashima M."/>
            <person name="Nakama Y."/>
            <person name="Nakamichi Y."/>
            <person name="Nakamura M."/>
            <person name="Meguro A."/>
            <person name="Negishi M."/>
            <person name="Ohta I."/>
            <person name="Ohta T."/>
            <person name="Okamoto M."/>
            <person name="Ono N."/>
            <person name="Saji S."/>
            <person name="Sakaguchi M."/>
            <person name="Sakai K."/>
            <person name="Shibata M."/>
            <person name="Shimokawa T."/>
            <person name="Song J."/>
            <person name="Takazaki Y."/>
            <person name="Terasawa K."/>
            <person name="Tsugane M."/>
            <person name="Tsuji K."/>
            <person name="Ueda S."/>
            <person name="Waki K."/>
            <person name="Yamagata H."/>
            <person name="Yamamoto M."/>
            <person name="Yamamoto S."/>
            <person name="Yamane H."/>
            <person name="Yoshiki S."/>
            <person name="Yoshihara R."/>
            <person name="Yukawa K."/>
            <person name="Zhong H."/>
            <person name="Yano M."/>
            <person name="Yuan Q."/>
            <person name="Ouyang S."/>
            <person name="Liu J."/>
            <person name="Jones K.M."/>
            <person name="Gansberger K."/>
            <person name="Moffat K."/>
            <person name="Hill J."/>
            <person name="Bera J."/>
            <person name="Fadrosh D."/>
            <person name="Jin S."/>
            <person name="Johri S."/>
            <person name="Kim M."/>
            <person name="Overton L."/>
            <person name="Reardon M."/>
            <person name="Tsitrin T."/>
            <person name="Vuong H."/>
            <person name="Weaver B."/>
            <person name="Ciecko A."/>
            <person name="Tallon L."/>
            <person name="Jackson J."/>
            <person name="Pai G."/>
            <person name="Aken S.V."/>
            <person name="Utterback T."/>
            <person name="Reidmuller S."/>
            <person name="Feldblyum T."/>
            <person name="Hsiao J."/>
            <person name="Zismann V."/>
            <person name="Iobst S."/>
            <person name="de Vazeille A.R."/>
            <person name="Buell C.R."/>
            <person name="Ying K."/>
            <person name="Li Y."/>
            <person name="Lu T."/>
            <person name="Huang Y."/>
            <person name="Zhao Q."/>
            <person name="Feng Q."/>
            <person name="Zhang L."/>
            <person name="Zhu J."/>
            <person name="Weng Q."/>
            <person name="Mu J."/>
            <person name="Lu Y."/>
            <person name="Fan D."/>
            <person name="Liu Y."/>
            <person name="Guan J."/>
            <person name="Zhang Y."/>
            <person name="Yu S."/>
            <person name="Liu X."/>
            <person name="Zhang Y."/>
            <person name="Hong G."/>
            <person name="Han B."/>
            <person name="Choisne N."/>
            <person name="Demange N."/>
            <person name="Orjeda G."/>
            <person name="Samain S."/>
            <person name="Cattolico L."/>
            <person name="Pelletier E."/>
            <person name="Couloux A."/>
            <person name="Segurens B."/>
            <person name="Wincker P."/>
            <person name="D'Hont A."/>
            <person name="Scarpelli C."/>
            <person name="Weissenbach J."/>
            <person name="Salanoubat M."/>
            <person name="Quetier F."/>
            <person name="Yu Y."/>
            <person name="Kim H.R."/>
            <person name="Rambo T."/>
            <person name="Currie J."/>
            <person name="Collura K."/>
            <person name="Luo M."/>
            <person name="Yang T."/>
            <person name="Ammiraju J.S.S."/>
            <person name="Engler F."/>
            <person name="Soderlund C."/>
            <person name="Wing R.A."/>
            <person name="Palmer L.E."/>
            <person name="de la Bastide M."/>
            <person name="Spiegel L."/>
            <person name="Nascimento L."/>
            <person name="Zutavern T."/>
            <person name="O'Shaughnessy A."/>
            <person name="Dike S."/>
            <person name="Dedhia N."/>
            <person name="Preston R."/>
            <person name="Balija V."/>
            <person name="McCombie W.R."/>
            <person name="Chow T."/>
            <person name="Chen H."/>
            <person name="Chung M."/>
            <person name="Chen C."/>
            <person name="Shaw J."/>
            <person name="Wu H."/>
            <person name="Hsiao K."/>
            <person name="Chao Y."/>
            <person name="Chu M."/>
            <person name="Cheng C."/>
            <person name="Hour A."/>
            <person name="Lee P."/>
            <person name="Lin S."/>
            <person name="Lin Y."/>
            <person name="Liou J."/>
            <person name="Liu S."/>
            <person name="Hsing Y."/>
            <person name="Raghuvanshi S."/>
            <person name="Mohanty A."/>
            <person name="Bharti A.K."/>
            <person name="Gaur A."/>
            <person name="Gupta V."/>
            <person name="Kumar D."/>
            <person name="Ravi V."/>
            <person name="Vij S."/>
            <person name="Kapur A."/>
            <person name="Khurana P."/>
            <person name="Khurana P."/>
            <person name="Khurana J.P."/>
            <person name="Tyagi A.K."/>
            <person name="Gaikwad K."/>
            <person name="Singh A."/>
            <person name="Dalal V."/>
            <person name="Srivastava S."/>
            <person name="Dixit A."/>
            <person name="Pal A.K."/>
            <person name="Ghazi I.A."/>
            <person name="Yadav M."/>
            <person name="Pandit A."/>
            <person name="Bhargava A."/>
            <person name="Sureshbabu K."/>
            <person name="Batra K."/>
            <person name="Sharma T.R."/>
            <person name="Mohapatra T."/>
            <person name="Singh N.K."/>
            <person name="Messing J."/>
            <person name="Nelson A.B."/>
            <person name="Fuks G."/>
            <person name="Kavchok S."/>
            <person name="Keizer G."/>
            <person name="Linton E."/>
            <person name="Llaca V."/>
            <person name="Song R."/>
            <person name="Tanyolac B."/>
            <person name="Young S."/>
            <person name="Ho-Il K."/>
            <person name="Hahn J.H."/>
            <person name="Sangsakoo G."/>
            <person name="Vanavichit A."/>
            <person name="de Mattos Luiz.A.T."/>
            <person name="Zimmer P.D."/>
            <person name="Malone G."/>
            <person name="Dellagostin O."/>
            <person name="de Oliveira A.C."/>
            <person name="Bevan M."/>
            <person name="Bancroft I."/>
            <person name="Minx P."/>
            <person name="Cordum H."/>
            <person name="Wilson R."/>
            <person name="Cheng Z."/>
            <person name="Jin W."/>
            <person name="Jiang J."/>
            <person name="Leong S.A."/>
            <person name="Iwama H."/>
            <person name="Gojobori T."/>
            <person name="Itoh T."/>
            <person name="Niimura Y."/>
            <person name="Fujii Y."/>
            <person name="Habara T."/>
            <person name="Sakai H."/>
            <person name="Sato Y."/>
            <person name="Wilson G."/>
            <person name="Kumar K."/>
            <person name="McCouch S."/>
            <person name="Juretic N."/>
            <person name="Hoen D."/>
            <person name="Wright S."/>
            <person name="Bruskiewich R."/>
            <person name="Bureau T."/>
            <person name="Miyao A."/>
            <person name="Hirochika H."/>
            <person name="Nishikawa T."/>
            <person name="Kadowaki K."/>
            <person name="Sugiura M."/>
            <person name="Burr B."/>
            <person name="Sasaki T."/>
        </authorList>
    </citation>
    <scope>NUCLEOTIDE SEQUENCE [LARGE SCALE GENOMIC DNA]</scope>
    <source>
        <strain evidence="5">cv. Nipponbare</strain>
    </source>
</reference>
<dbReference type="GO" id="GO:0004222">
    <property type="term" value="F:metalloendopeptidase activity"/>
    <property type="evidence" value="ECO:0007669"/>
    <property type="project" value="InterPro"/>
</dbReference>
<organism evidence="4 5">
    <name type="scientific">Oryza sativa subsp. japonica</name>
    <name type="common">Rice</name>
    <dbReference type="NCBI Taxonomy" id="39947"/>
    <lineage>
        <taxon>Eukaryota</taxon>
        <taxon>Viridiplantae</taxon>
        <taxon>Streptophyta</taxon>
        <taxon>Embryophyta</taxon>
        <taxon>Tracheophyta</taxon>
        <taxon>Spermatophyta</taxon>
        <taxon>Magnoliopsida</taxon>
        <taxon>Liliopsida</taxon>
        <taxon>Poales</taxon>
        <taxon>Poaceae</taxon>
        <taxon>BOP clade</taxon>
        <taxon>Oryzoideae</taxon>
        <taxon>Oryzeae</taxon>
        <taxon>Oryzinae</taxon>
        <taxon>Oryza</taxon>
        <taxon>Oryza sativa</taxon>
    </lineage>
</organism>
<comment type="cofactor">
    <cofactor evidence="1">
        <name>Zn(2+)</name>
        <dbReference type="ChEBI" id="CHEBI:29105"/>
    </cofactor>
</comment>
<dbReference type="GO" id="GO:0006508">
    <property type="term" value="P:proteolysis"/>
    <property type="evidence" value="ECO:0007669"/>
    <property type="project" value="InterPro"/>
</dbReference>
<name>Q6Z4P1_ORYSJ</name>
<accession>Q6Z4P1</accession>
<evidence type="ECO:0000256" key="2">
    <source>
        <dbReference type="SAM" id="MobiDB-lite"/>
    </source>
</evidence>
<sequence>MTDVTGLIPVMSSADSHDSTSHLLPAKVEELAVRRRGRPAAAEPEMTSETRTPGSCAWTGTPAVIVVTGLRVGVVVVELTVVVKINDIAIAANGIELEGGSAANDAAATPRLTSSPASSRSPPPPPAASTSPSSPSAFPDDEPDSGFSPDDPDLLRNRPVPDRLLVVSAGVAANLLFAFLIIYTQALAVGVPVQAQLPGVLVSEVIPGSAAAGLPHHRTASSWREERGDRERGGRR</sequence>
<dbReference type="GO" id="GO:0016020">
    <property type="term" value="C:membrane"/>
    <property type="evidence" value="ECO:0007669"/>
    <property type="project" value="InterPro"/>
</dbReference>
<feature type="compositionally biased region" description="Basic and acidic residues" evidence="2">
    <location>
        <begin position="223"/>
        <end position="236"/>
    </location>
</feature>
<keyword evidence="3" id="KW-1133">Transmembrane helix</keyword>
<feature type="compositionally biased region" description="Low complexity" evidence="2">
    <location>
        <begin position="106"/>
        <end position="120"/>
    </location>
</feature>
<feature type="region of interest" description="Disordered" evidence="2">
    <location>
        <begin position="106"/>
        <end position="154"/>
    </location>
</feature>
<evidence type="ECO:0000313" key="5">
    <source>
        <dbReference type="Proteomes" id="UP000000763"/>
    </source>
</evidence>
<evidence type="ECO:0000256" key="3">
    <source>
        <dbReference type="SAM" id="Phobius"/>
    </source>
</evidence>
<proteinExistence type="predicted"/>
<dbReference type="PANTHER" id="PTHR42837:SF2">
    <property type="entry name" value="MEMBRANE METALLOPROTEASE ARASP2, CHLOROPLASTIC-RELATED"/>
    <property type="match status" value="1"/>
</dbReference>
<dbReference type="EMBL" id="AP005167">
    <property type="protein sequence ID" value="BAC83799.1"/>
    <property type="molecule type" value="Genomic_DNA"/>
</dbReference>
<dbReference type="AlphaFoldDB" id="Q6Z4P1"/>
<dbReference type="Proteomes" id="UP000000763">
    <property type="component" value="Chromosome 7"/>
</dbReference>
<protein>
    <submittedName>
        <fullName evidence="4">Uncharacterized protein</fullName>
    </submittedName>
</protein>
<keyword evidence="3" id="KW-0472">Membrane</keyword>
<feature type="compositionally biased region" description="Low complexity" evidence="2">
    <location>
        <begin position="128"/>
        <end position="138"/>
    </location>
</feature>
<dbReference type="PANTHER" id="PTHR42837">
    <property type="entry name" value="REGULATOR OF SIGMA-E PROTEASE RSEP"/>
    <property type="match status" value="1"/>
</dbReference>
<evidence type="ECO:0000313" key="4">
    <source>
        <dbReference type="EMBL" id="BAC83799.1"/>
    </source>
</evidence>
<gene>
    <name evidence="4" type="primary">OSJNBa0060O17.5</name>
</gene>
<feature type="region of interest" description="Disordered" evidence="2">
    <location>
        <begin position="211"/>
        <end position="236"/>
    </location>
</feature>
<reference evidence="5" key="2">
    <citation type="journal article" date="2008" name="Nucleic Acids Res.">
        <title>The rice annotation project database (RAP-DB): 2008 update.</title>
        <authorList>
            <consortium name="The rice annotation project (RAP)"/>
        </authorList>
    </citation>
    <scope>GENOME REANNOTATION</scope>
    <source>
        <strain evidence="5">cv. Nipponbare</strain>
    </source>
</reference>
<dbReference type="InterPro" id="IPR004387">
    <property type="entry name" value="Pept_M50_Zn"/>
</dbReference>
<evidence type="ECO:0000256" key="1">
    <source>
        <dbReference type="ARBA" id="ARBA00001947"/>
    </source>
</evidence>
<feature type="transmembrane region" description="Helical" evidence="3">
    <location>
        <begin position="164"/>
        <end position="183"/>
    </location>
</feature>
<keyword evidence="3" id="KW-0812">Transmembrane</keyword>